<evidence type="ECO:0008006" key="3">
    <source>
        <dbReference type="Google" id="ProtNLM"/>
    </source>
</evidence>
<dbReference type="Proteomes" id="UP000749040">
    <property type="component" value="Unassembled WGS sequence"/>
</dbReference>
<dbReference type="RefSeq" id="WP_205363500.1">
    <property type="nucleotide sequence ID" value="NZ_JADKYB010000030.1"/>
</dbReference>
<reference evidence="1 2" key="1">
    <citation type="submission" date="2021-01" db="EMBL/GenBank/DDBJ databases">
        <title>Streptomyces acididurans sp. nov., isolated from a peat swamp forest soil.</title>
        <authorList>
            <person name="Chantavorakit T."/>
            <person name="Duangmal K."/>
        </authorList>
    </citation>
    <scope>NUCLEOTIDE SEQUENCE [LARGE SCALE GENOMIC DNA]</scope>
    <source>
        <strain evidence="1 2">KK5PA1</strain>
    </source>
</reference>
<evidence type="ECO:0000313" key="2">
    <source>
        <dbReference type="Proteomes" id="UP000749040"/>
    </source>
</evidence>
<organism evidence="1 2">
    <name type="scientific">Actinacidiphila acididurans</name>
    <dbReference type="NCBI Taxonomy" id="2784346"/>
    <lineage>
        <taxon>Bacteria</taxon>
        <taxon>Bacillati</taxon>
        <taxon>Actinomycetota</taxon>
        <taxon>Actinomycetes</taxon>
        <taxon>Kitasatosporales</taxon>
        <taxon>Streptomycetaceae</taxon>
        <taxon>Actinacidiphila</taxon>
    </lineage>
</organism>
<protein>
    <recommendedName>
        <fullName evidence="3">MmcB family DNA repair protein</fullName>
    </recommendedName>
</protein>
<accession>A0ABS2U2X2</accession>
<proteinExistence type="predicted"/>
<keyword evidence="2" id="KW-1185">Reference proteome</keyword>
<sequence>MTTTVTEPEASGKGPTKQLEELLHAHFIKPDDQTSVAGAGAIYLTEVTAPGSNRRADVVHIGLWQSRGAGRIDVCELKTSRSDFLRELNDPAKAEAWWPYSTAFWLVVPHLSIAGPDDLPAGWGLMVPSGRGRRFKTVVKPAEREPRIDIPLLVTLLKNTETVRTNSLGKVRTDLVNQAYRREQELRRELNAHAVNPRTVKRLELLDLLEEALGERLDTETWHDRLSAPDAASALRAFVLGQKALTESRKEMERRAREFDRIRESATRAAADLRAALALPAADQLPAKEA</sequence>
<gene>
    <name evidence="1" type="ORF">ITX44_36335</name>
</gene>
<comment type="caution">
    <text evidence="1">The sequence shown here is derived from an EMBL/GenBank/DDBJ whole genome shotgun (WGS) entry which is preliminary data.</text>
</comment>
<evidence type="ECO:0000313" key="1">
    <source>
        <dbReference type="EMBL" id="MBM9509931.1"/>
    </source>
</evidence>
<name>A0ABS2U2X2_9ACTN</name>
<dbReference type="EMBL" id="JADKYB010000030">
    <property type="protein sequence ID" value="MBM9509931.1"/>
    <property type="molecule type" value="Genomic_DNA"/>
</dbReference>